<dbReference type="PANTHER" id="PTHR43257:SF2">
    <property type="entry name" value="PYRUVATE DEHYDROGENASE E1 COMPONENT SUBUNIT BETA"/>
    <property type="match status" value="1"/>
</dbReference>
<keyword evidence="5" id="KW-0670">Pyruvate</keyword>
<dbReference type="FunFam" id="3.40.50.970:FF:000001">
    <property type="entry name" value="Pyruvate dehydrogenase E1 beta subunit"/>
    <property type="match status" value="1"/>
</dbReference>
<gene>
    <name evidence="5" type="ORF">SAMN02982931_01636</name>
</gene>
<dbReference type="Pfam" id="PF02780">
    <property type="entry name" value="Transketolase_C"/>
    <property type="match status" value="1"/>
</dbReference>
<evidence type="ECO:0000256" key="3">
    <source>
        <dbReference type="ARBA" id="ARBA00023052"/>
    </source>
</evidence>
<evidence type="ECO:0000256" key="1">
    <source>
        <dbReference type="ARBA" id="ARBA00001964"/>
    </source>
</evidence>
<dbReference type="STRING" id="665467.SAMN02982931_01636"/>
<reference evidence="5 6" key="1">
    <citation type="submission" date="2016-10" db="EMBL/GenBank/DDBJ databases">
        <authorList>
            <person name="de Groot N.N."/>
        </authorList>
    </citation>
    <scope>NUCLEOTIDE SEQUENCE [LARGE SCALE GENOMIC DNA]</scope>
    <source>
        <strain evidence="5 6">ATCC 35022</strain>
    </source>
</reference>
<evidence type="ECO:0000313" key="6">
    <source>
        <dbReference type="Proteomes" id="UP000199071"/>
    </source>
</evidence>
<feature type="domain" description="Transketolase-like pyrimidine-binding" evidence="4">
    <location>
        <begin position="6"/>
        <end position="181"/>
    </location>
</feature>
<dbReference type="Gene3D" id="3.40.50.970">
    <property type="match status" value="1"/>
</dbReference>
<protein>
    <submittedName>
        <fullName evidence="5">Pyruvate dehydrogenase E1 component beta subunit</fullName>
    </submittedName>
</protein>
<dbReference type="NCBIfam" id="NF006667">
    <property type="entry name" value="PRK09212.1"/>
    <property type="match status" value="1"/>
</dbReference>
<dbReference type="PANTHER" id="PTHR43257">
    <property type="entry name" value="PYRUVATE DEHYDROGENASE E1 COMPONENT BETA SUBUNIT"/>
    <property type="match status" value="1"/>
</dbReference>
<dbReference type="SMART" id="SM00861">
    <property type="entry name" value="Transket_pyr"/>
    <property type="match status" value="1"/>
</dbReference>
<dbReference type="GO" id="GO:0016491">
    <property type="term" value="F:oxidoreductase activity"/>
    <property type="evidence" value="ECO:0007669"/>
    <property type="project" value="UniProtKB-KW"/>
</dbReference>
<keyword evidence="2" id="KW-0560">Oxidoreductase</keyword>
<keyword evidence="6" id="KW-1185">Reference proteome</keyword>
<dbReference type="SUPFAM" id="SSF52518">
    <property type="entry name" value="Thiamin diphosphate-binding fold (THDP-binding)"/>
    <property type="match status" value="1"/>
</dbReference>
<dbReference type="CDD" id="cd07036">
    <property type="entry name" value="TPP_PYR_E1-PDHc-beta_like"/>
    <property type="match status" value="1"/>
</dbReference>
<dbReference type="Proteomes" id="UP000199071">
    <property type="component" value="Unassembled WGS sequence"/>
</dbReference>
<accession>A0A1G6BMS0</accession>
<dbReference type="InterPro" id="IPR005475">
    <property type="entry name" value="Transketolase-like_Pyr-bd"/>
</dbReference>
<dbReference type="SUPFAM" id="SSF52922">
    <property type="entry name" value="TK C-terminal domain-like"/>
    <property type="match status" value="1"/>
</dbReference>
<dbReference type="EMBL" id="FMXQ01000003">
    <property type="protein sequence ID" value="SDB21889.1"/>
    <property type="molecule type" value="Genomic_DNA"/>
</dbReference>
<dbReference type="InterPro" id="IPR033248">
    <property type="entry name" value="Transketolase_C"/>
</dbReference>
<dbReference type="Pfam" id="PF02779">
    <property type="entry name" value="Transket_pyr"/>
    <property type="match status" value="1"/>
</dbReference>
<evidence type="ECO:0000313" key="5">
    <source>
        <dbReference type="EMBL" id="SDB21889.1"/>
    </source>
</evidence>
<evidence type="ECO:0000256" key="2">
    <source>
        <dbReference type="ARBA" id="ARBA00023002"/>
    </source>
</evidence>
<sequence>MPTQDITYREAIVFALQEEMRRDPTTLIMGEDIGESEGPFKTCQGLMAEFGSARVRDTPIAETGFVGACLGLSLTGYRPIAEIMFADFLGVAFDQIVNGIAKHRFMSGGKVKTPIVIRAIGGAGLRFGAQHSQTAESWMLSVPGLKIICPSNPEQAYLMLKAAIRDDNPVLVLEHKALLSMKGPVPVGTEEVAMPTGPKILREGSDVTIVGSLAMVGRSLAAADLLAADGVSAEVIDIQVLRPLDVTVVAESVKRTNNLIVVEEQAPTGGWSSDVVADVLTQAFDYLDSPPARITLPDHPLPYSPGLEDAMLPSPETIAATAKSLLE</sequence>
<dbReference type="Gene3D" id="3.40.50.920">
    <property type="match status" value="1"/>
</dbReference>
<dbReference type="AlphaFoldDB" id="A0A1G6BMS0"/>
<organism evidence="5 6">
    <name type="scientific">Bauldia litoralis</name>
    <dbReference type="NCBI Taxonomy" id="665467"/>
    <lineage>
        <taxon>Bacteria</taxon>
        <taxon>Pseudomonadati</taxon>
        <taxon>Pseudomonadota</taxon>
        <taxon>Alphaproteobacteria</taxon>
        <taxon>Hyphomicrobiales</taxon>
        <taxon>Kaistiaceae</taxon>
        <taxon>Bauldia</taxon>
    </lineage>
</organism>
<dbReference type="OrthoDB" id="9780894at2"/>
<name>A0A1G6BMS0_9HYPH</name>
<dbReference type="InterPro" id="IPR009014">
    <property type="entry name" value="Transketo_C/PFOR_II"/>
</dbReference>
<evidence type="ECO:0000259" key="4">
    <source>
        <dbReference type="SMART" id="SM00861"/>
    </source>
</evidence>
<proteinExistence type="predicted"/>
<keyword evidence="3" id="KW-0786">Thiamine pyrophosphate</keyword>
<comment type="cofactor">
    <cofactor evidence="1">
        <name>thiamine diphosphate</name>
        <dbReference type="ChEBI" id="CHEBI:58937"/>
    </cofactor>
</comment>
<dbReference type="InterPro" id="IPR029061">
    <property type="entry name" value="THDP-binding"/>
</dbReference>
<dbReference type="RefSeq" id="WP_090875923.1">
    <property type="nucleotide sequence ID" value="NZ_FMXQ01000003.1"/>
</dbReference>